<proteinExistence type="predicted"/>
<protein>
    <submittedName>
        <fullName evidence="2">Uncharacterized protein</fullName>
    </submittedName>
</protein>
<dbReference type="Pfam" id="PF07800">
    <property type="entry name" value="DUF1644"/>
    <property type="match status" value="1"/>
</dbReference>
<dbReference type="EMBL" id="BPVZ01000521">
    <property type="protein sequence ID" value="GKV51635.1"/>
    <property type="molecule type" value="Genomic_DNA"/>
</dbReference>
<dbReference type="Proteomes" id="UP001054252">
    <property type="component" value="Unassembled WGS sequence"/>
</dbReference>
<feature type="region of interest" description="Disordered" evidence="1">
    <location>
        <begin position="1"/>
        <end position="20"/>
    </location>
</feature>
<evidence type="ECO:0000313" key="2">
    <source>
        <dbReference type="EMBL" id="GKV51635.1"/>
    </source>
</evidence>
<evidence type="ECO:0000256" key="1">
    <source>
        <dbReference type="SAM" id="MobiDB-lite"/>
    </source>
</evidence>
<keyword evidence="3" id="KW-1185">Reference proteome</keyword>
<dbReference type="PANTHER" id="PTHR31197">
    <property type="entry name" value="OS01G0612600 PROTEIN"/>
    <property type="match status" value="1"/>
</dbReference>
<evidence type="ECO:0000313" key="3">
    <source>
        <dbReference type="Proteomes" id="UP001054252"/>
    </source>
</evidence>
<dbReference type="AlphaFoldDB" id="A0AAV5MP70"/>
<accession>A0AAV5MP70</accession>
<organism evidence="2 3">
    <name type="scientific">Rubroshorea leprosula</name>
    <dbReference type="NCBI Taxonomy" id="152421"/>
    <lineage>
        <taxon>Eukaryota</taxon>
        <taxon>Viridiplantae</taxon>
        <taxon>Streptophyta</taxon>
        <taxon>Embryophyta</taxon>
        <taxon>Tracheophyta</taxon>
        <taxon>Spermatophyta</taxon>
        <taxon>Magnoliopsida</taxon>
        <taxon>eudicotyledons</taxon>
        <taxon>Gunneridae</taxon>
        <taxon>Pentapetalae</taxon>
        <taxon>rosids</taxon>
        <taxon>malvids</taxon>
        <taxon>Malvales</taxon>
        <taxon>Dipterocarpaceae</taxon>
        <taxon>Rubroshorea</taxon>
    </lineage>
</organism>
<dbReference type="InterPro" id="IPR012866">
    <property type="entry name" value="DUF1644"/>
</dbReference>
<sequence length="138" mass="15948">MAKTGKVRKSNSQCLRSNPYPLSSRIKRAVKEGHKKGKCSKAREMKDWKDAICSVCLEFPHNAVLLLCSSYAPICVQLRRLMRSWQCQSFYVHSVRGSCMEYRSGESMWEAQTFQTTSVWQFLLLAFMELALPRLAKF</sequence>
<comment type="caution">
    <text evidence="2">The sequence shown here is derived from an EMBL/GenBank/DDBJ whole genome shotgun (WGS) entry which is preliminary data.</text>
</comment>
<gene>
    <name evidence="2" type="ORF">SLEP1_g58271</name>
</gene>
<reference evidence="2 3" key="1">
    <citation type="journal article" date="2021" name="Commun. Biol.">
        <title>The genome of Shorea leprosula (Dipterocarpaceae) highlights the ecological relevance of drought in aseasonal tropical rainforests.</title>
        <authorList>
            <person name="Ng K.K.S."/>
            <person name="Kobayashi M.J."/>
            <person name="Fawcett J.A."/>
            <person name="Hatakeyama M."/>
            <person name="Paape T."/>
            <person name="Ng C.H."/>
            <person name="Ang C.C."/>
            <person name="Tnah L.H."/>
            <person name="Lee C.T."/>
            <person name="Nishiyama T."/>
            <person name="Sese J."/>
            <person name="O'Brien M.J."/>
            <person name="Copetti D."/>
            <person name="Mohd Noor M.I."/>
            <person name="Ong R.C."/>
            <person name="Putra M."/>
            <person name="Sireger I.Z."/>
            <person name="Indrioko S."/>
            <person name="Kosugi Y."/>
            <person name="Izuno A."/>
            <person name="Isagi Y."/>
            <person name="Lee S.L."/>
            <person name="Shimizu K.K."/>
        </authorList>
    </citation>
    <scope>NUCLEOTIDE SEQUENCE [LARGE SCALE GENOMIC DNA]</scope>
    <source>
        <strain evidence="2">214</strain>
    </source>
</reference>
<dbReference type="PANTHER" id="PTHR31197:SF21">
    <property type="entry name" value="C2H2-TYPE DOMAIN-CONTAINING PROTEIN"/>
    <property type="match status" value="1"/>
</dbReference>
<name>A0AAV5MP70_9ROSI</name>